<name>A0A0A8ZW04_ARUDO</name>
<dbReference type="AlphaFoldDB" id="A0A0A8ZW04"/>
<reference evidence="1" key="2">
    <citation type="journal article" date="2015" name="Data Brief">
        <title>Shoot transcriptome of the giant reed, Arundo donax.</title>
        <authorList>
            <person name="Barrero R.A."/>
            <person name="Guerrero F.D."/>
            <person name="Moolhuijzen P."/>
            <person name="Goolsby J.A."/>
            <person name="Tidwell J."/>
            <person name="Bellgard S.E."/>
            <person name="Bellgard M.I."/>
        </authorList>
    </citation>
    <scope>NUCLEOTIDE SEQUENCE</scope>
    <source>
        <tissue evidence="1">Shoot tissue taken approximately 20 cm above the soil surface</tissue>
    </source>
</reference>
<sequence length="27" mass="3146">MGKACLQLIVRTTQSIYMFLARYTSHL</sequence>
<dbReference type="EMBL" id="GBRH01258923">
    <property type="protein sequence ID" value="JAD38972.1"/>
    <property type="molecule type" value="Transcribed_RNA"/>
</dbReference>
<reference evidence="1" key="1">
    <citation type="submission" date="2014-09" db="EMBL/GenBank/DDBJ databases">
        <authorList>
            <person name="Magalhaes I.L.F."/>
            <person name="Oliveira U."/>
            <person name="Santos F.R."/>
            <person name="Vidigal T.H.D.A."/>
            <person name="Brescovit A.D."/>
            <person name="Santos A.J."/>
        </authorList>
    </citation>
    <scope>NUCLEOTIDE SEQUENCE</scope>
    <source>
        <tissue evidence="1">Shoot tissue taken approximately 20 cm above the soil surface</tissue>
    </source>
</reference>
<organism evidence="1">
    <name type="scientific">Arundo donax</name>
    <name type="common">Giant reed</name>
    <name type="synonym">Donax arundinaceus</name>
    <dbReference type="NCBI Taxonomy" id="35708"/>
    <lineage>
        <taxon>Eukaryota</taxon>
        <taxon>Viridiplantae</taxon>
        <taxon>Streptophyta</taxon>
        <taxon>Embryophyta</taxon>
        <taxon>Tracheophyta</taxon>
        <taxon>Spermatophyta</taxon>
        <taxon>Magnoliopsida</taxon>
        <taxon>Liliopsida</taxon>
        <taxon>Poales</taxon>
        <taxon>Poaceae</taxon>
        <taxon>PACMAD clade</taxon>
        <taxon>Arundinoideae</taxon>
        <taxon>Arundineae</taxon>
        <taxon>Arundo</taxon>
    </lineage>
</organism>
<accession>A0A0A8ZW04</accession>
<proteinExistence type="predicted"/>
<protein>
    <submittedName>
        <fullName evidence="1">Uncharacterized protein</fullName>
    </submittedName>
</protein>
<evidence type="ECO:0000313" key="1">
    <source>
        <dbReference type="EMBL" id="JAD38972.1"/>
    </source>
</evidence>